<protein>
    <submittedName>
        <fullName evidence="2">Unannotated protein</fullName>
    </submittedName>
</protein>
<evidence type="ECO:0000313" key="1">
    <source>
        <dbReference type="EMBL" id="CAB4344072.1"/>
    </source>
</evidence>
<sequence>MNIFKTRSDKPAQIPSGIPIANESSTAAKVIAIESIVNCHMPRAPQASKSETDKRAVRHWLVANTANAMIATTPSQPIIGISEFGAGTAMVFRITCTNPSITPRIGLKK</sequence>
<evidence type="ECO:0000313" key="2">
    <source>
        <dbReference type="EMBL" id="CAB4739619.1"/>
    </source>
</evidence>
<dbReference type="EMBL" id="CAEZYO010000074">
    <property type="protein sequence ID" value="CAB4739619.1"/>
    <property type="molecule type" value="Genomic_DNA"/>
</dbReference>
<organism evidence="2">
    <name type="scientific">freshwater metagenome</name>
    <dbReference type="NCBI Taxonomy" id="449393"/>
    <lineage>
        <taxon>unclassified sequences</taxon>
        <taxon>metagenomes</taxon>
        <taxon>ecological metagenomes</taxon>
    </lineage>
</organism>
<reference evidence="2" key="1">
    <citation type="submission" date="2020-05" db="EMBL/GenBank/DDBJ databases">
        <authorList>
            <person name="Chiriac C."/>
            <person name="Salcher M."/>
            <person name="Ghai R."/>
            <person name="Kavagutti S V."/>
        </authorList>
    </citation>
    <scope>NUCLEOTIDE SEQUENCE</scope>
</reference>
<gene>
    <name evidence="2" type="ORF">UFOPK2731_01393</name>
    <name evidence="1" type="ORF">UFOPK3962_01297</name>
</gene>
<name>A0A6J6SZK8_9ZZZZ</name>
<proteinExistence type="predicted"/>
<dbReference type="EMBL" id="CAESAH010000060">
    <property type="protein sequence ID" value="CAB4344072.1"/>
    <property type="molecule type" value="Genomic_DNA"/>
</dbReference>
<accession>A0A6J6SZK8</accession>
<dbReference type="AlphaFoldDB" id="A0A6J6SZK8"/>